<dbReference type="GO" id="GO:0005737">
    <property type="term" value="C:cytoplasm"/>
    <property type="evidence" value="ECO:0007669"/>
    <property type="project" value="UniProtKB-SubCell"/>
</dbReference>
<dbReference type="GO" id="GO:0016423">
    <property type="term" value="F:tRNA (guanine) methyltransferase activity"/>
    <property type="evidence" value="ECO:0007669"/>
    <property type="project" value="TreeGrafter"/>
</dbReference>
<evidence type="ECO:0000256" key="5">
    <source>
        <dbReference type="SAM" id="MobiDB-lite"/>
    </source>
</evidence>
<evidence type="ECO:0000313" key="8">
    <source>
        <dbReference type="Proteomes" id="UP000051952"/>
    </source>
</evidence>
<dbReference type="EMBL" id="CYKH01001624">
    <property type="protein sequence ID" value="CUG88194.1"/>
    <property type="molecule type" value="Genomic_DNA"/>
</dbReference>
<dbReference type="VEuPathDB" id="TriTrypDB:BSAL_14115"/>
<comment type="subcellular location">
    <subcellularLocation>
        <location evidence="1">Cytoplasm</location>
    </subcellularLocation>
</comment>
<gene>
    <name evidence="7" type="ORF">BSAL_14115</name>
</gene>
<dbReference type="InterPro" id="IPR002052">
    <property type="entry name" value="DNA_methylase_N6_adenine_CS"/>
</dbReference>
<evidence type="ECO:0000256" key="3">
    <source>
        <dbReference type="ARBA" id="ARBA00022694"/>
    </source>
</evidence>
<dbReference type="PANTHER" id="PTHR14911">
    <property type="entry name" value="THUMP DOMAIN-CONTAINING"/>
    <property type="match status" value="1"/>
</dbReference>
<keyword evidence="3" id="KW-0819">tRNA processing</keyword>
<dbReference type="SUPFAM" id="SSF143437">
    <property type="entry name" value="THUMP domain-like"/>
    <property type="match status" value="1"/>
</dbReference>
<dbReference type="InterPro" id="IPR000241">
    <property type="entry name" value="RlmKL-like_Mtase"/>
</dbReference>
<keyword evidence="2" id="KW-0489">Methyltransferase</keyword>
<dbReference type="GO" id="GO:0043527">
    <property type="term" value="C:tRNA methyltransferase complex"/>
    <property type="evidence" value="ECO:0007669"/>
    <property type="project" value="UniProtKB-ARBA"/>
</dbReference>
<dbReference type="OrthoDB" id="545910at2759"/>
<dbReference type="Pfam" id="PF01170">
    <property type="entry name" value="UPF0020"/>
    <property type="match status" value="1"/>
</dbReference>
<dbReference type="SMART" id="SM00981">
    <property type="entry name" value="THUMP"/>
    <property type="match status" value="1"/>
</dbReference>
<organism evidence="7 8">
    <name type="scientific">Bodo saltans</name>
    <name type="common">Flagellated protozoan</name>
    <dbReference type="NCBI Taxonomy" id="75058"/>
    <lineage>
        <taxon>Eukaryota</taxon>
        <taxon>Discoba</taxon>
        <taxon>Euglenozoa</taxon>
        <taxon>Kinetoplastea</taxon>
        <taxon>Metakinetoplastina</taxon>
        <taxon>Eubodonida</taxon>
        <taxon>Bodonidae</taxon>
        <taxon>Bodo</taxon>
    </lineage>
</organism>
<dbReference type="PROSITE" id="PS51165">
    <property type="entry name" value="THUMP"/>
    <property type="match status" value="1"/>
</dbReference>
<name>A0A0S4JDE6_BODSA</name>
<dbReference type="SUPFAM" id="SSF53335">
    <property type="entry name" value="S-adenosyl-L-methionine-dependent methyltransferases"/>
    <property type="match status" value="1"/>
</dbReference>
<dbReference type="InterPro" id="IPR004114">
    <property type="entry name" value="THUMP_dom"/>
</dbReference>
<dbReference type="Gene3D" id="3.40.50.150">
    <property type="entry name" value="Vaccinia Virus protein VP39"/>
    <property type="match status" value="1"/>
</dbReference>
<dbReference type="PROSITE" id="PS00092">
    <property type="entry name" value="N6_MTASE"/>
    <property type="match status" value="1"/>
</dbReference>
<feature type="domain" description="THUMP" evidence="6">
    <location>
        <begin position="54"/>
        <end position="163"/>
    </location>
</feature>
<keyword evidence="8" id="KW-1185">Reference proteome</keyword>
<dbReference type="PRINTS" id="PR00507">
    <property type="entry name" value="N12N6MTFRASE"/>
</dbReference>
<dbReference type="Proteomes" id="UP000051952">
    <property type="component" value="Unassembled WGS sequence"/>
</dbReference>
<dbReference type="GO" id="GO:0030488">
    <property type="term" value="P:tRNA methylation"/>
    <property type="evidence" value="ECO:0007669"/>
    <property type="project" value="TreeGrafter"/>
</dbReference>
<sequence>MGLQRFAIFTNPKIEDVLESEVQRVLHAHAHKTEVRPDIEGLVIVEVEDVPAVCDMLCAIRSAHYVMRLTAILDLPQTTDAVQALVRHIMEDPVNRLPDISKAEFFRVRCTRLGLHSFRSHDVEREVGEAAHEYHKIPAKMRGATTILRVDVIGDKVVLGVQIHGEELSKRLHPEFIRDASIRPNVAFAMLHLAGYGEGEVLMDPFVGSGTIALEAAVRFPNNKIIGIDRSDRVVKGARANAETLGLTNVELTTANARNLKSVVARSSVDCIVTNPPWGIRIGKNEEMEDLYRGFLASATEVLKIGGRIACLLVRWEAFLHHCRSSGRWVVKMARPIRTGELNPVLFIVERVEDTMWNNIKRDIFVLVGDARKGDGVTTLESFKKQQVAVADGAASGEKEEAGNGHEVEGEEAVEGEGAMRPRRRFSQ</sequence>
<feature type="compositionally biased region" description="Basic and acidic residues" evidence="5">
    <location>
        <begin position="397"/>
        <end position="408"/>
    </location>
</feature>
<dbReference type="AlphaFoldDB" id="A0A0S4JDE6"/>
<dbReference type="CDD" id="cd11715">
    <property type="entry name" value="THUMP_AdoMetMT"/>
    <property type="match status" value="1"/>
</dbReference>
<keyword evidence="2" id="KW-0808">Transferase</keyword>
<proteinExistence type="predicted"/>
<evidence type="ECO:0000313" key="7">
    <source>
        <dbReference type="EMBL" id="CUG88194.1"/>
    </source>
</evidence>
<dbReference type="InterPro" id="IPR029063">
    <property type="entry name" value="SAM-dependent_MTases_sf"/>
</dbReference>
<evidence type="ECO:0000256" key="1">
    <source>
        <dbReference type="ARBA" id="ARBA00004496"/>
    </source>
</evidence>
<evidence type="ECO:0000256" key="4">
    <source>
        <dbReference type="PROSITE-ProRule" id="PRU00529"/>
    </source>
</evidence>
<dbReference type="GO" id="GO:0003723">
    <property type="term" value="F:RNA binding"/>
    <property type="evidence" value="ECO:0007669"/>
    <property type="project" value="UniProtKB-UniRule"/>
</dbReference>
<reference evidence="8" key="1">
    <citation type="submission" date="2015-09" db="EMBL/GenBank/DDBJ databases">
        <authorList>
            <consortium name="Pathogen Informatics"/>
        </authorList>
    </citation>
    <scope>NUCLEOTIDE SEQUENCE [LARGE SCALE GENOMIC DNA]</scope>
    <source>
        <strain evidence="8">Lake Konstanz</strain>
    </source>
</reference>
<protein>
    <recommendedName>
        <fullName evidence="6">THUMP domain-containing protein</fullName>
    </recommendedName>
</protein>
<evidence type="ECO:0000256" key="2">
    <source>
        <dbReference type="ARBA" id="ARBA00022603"/>
    </source>
</evidence>
<keyword evidence="4" id="KW-0694">RNA-binding</keyword>
<dbReference type="Gene3D" id="3.30.2130.30">
    <property type="match status" value="1"/>
</dbReference>
<feature type="region of interest" description="Disordered" evidence="5">
    <location>
        <begin position="392"/>
        <end position="428"/>
    </location>
</feature>
<dbReference type="CDD" id="cd02440">
    <property type="entry name" value="AdoMet_MTases"/>
    <property type="match status" value="1"/>
</dbReference>
<accession>A0A0S4JDE6</accession>
<dbReference type="PANTHER" id="PTHR14911:SF13">
    <property type="entry name" value="TRNA (GUANINE(6)-N2)-METHYLTRANSFERASE THUMP3"/>
    <property type="match status" value="1"/>
</dbReference>
<evidence type="ECO:0000259" key="6">
    <source>
        <dbReference type="PROSITE" id="PS51165"/>
    </source>
</evidence>